<dbReference type="Pfam" id="PF00120">
    <property type="entry name" value="Gln-synt_C"/>
    <property type="match status" value="1"/>
</dbReference>
<dbReference type="OMA" id="NRHRCLE"/>
<dbReference type="SUPFAM" id="SSF55931">
    <property type="entry name" value="Glutamine synthetase/guanido kinase"/>
    <property type="match status" value="1"/>
</dbReference>
<dbReference type="Gene3D" id="3.30.590.10">
    <property type="entry name" value="Glutamine synthetase/guanido kinase, catalytic domain"/>
    <property type="match status" value="1"/>
</dbReference>
<dbReference type="PROSITE" id="PS00181">
    <property type="entry name" value="GLNA_ATP"/>
    <property type="match status" value="1"/>
</dbReference>
<comment type="similarity">
    <text evidence="2 8 9">Belongs to the glutamine synthetase family.</text>
</comment>
<proteinExistence type="inferred from homology"/>
<evidence type="ECO:0000256" key="1">
    <source>
        <dbReference type="ARBA" id="ARBA00004496"/>
    </source>
</evidence>
<organism evidence="13 14">
    <name type="scientific">Porphyridium purpureum</name>
    <name type="common">Red alga</name>
    <name type="synonym">Porphyridium cruentum</name>
    <dbReference type="NCBI Taxonomy" id="35688"/>
    <lineage>
        <taxon>Eukaryota</taxon>
        <taxon>Rhodophyta</taxon>
        <taxon>Bangiophyceae</taxon>
        <taxon>Porphyridiales</taxon>
        <taxon>Porphyridiaceae</taxon>
        <taxon>Porphyridium</taxon>
    </lineage>
</organism>
<dbReference type="SMART" id="SM01230">
    <property type="entry name" value="Gln-synt_C"/>
    <property type="match status" value="1"/>
</dbReference>
<evidence type="ECO:0000256" key="6">
    <source>
        <dbReference type="ARBA" id="ARBA00022741"/>
    </source>
</evidence>
<protein>
    <recommendedName>
        <fullName evidence="3 10">Glutamine synthetase</fullName>
        <ecNumber evidence="3 10">6.3.1.2</ecNumber>
    </recommendedName>
</protein>
<keyword evidence="4" id="KW-0963">Cytoplasm</keyword>
<evidence type="ECO:0000256" key="9">
    <source>
        <dbReference type="RuleBase" id="RU000384"/>
    </source>
</evidence>
<dbReference type="InterPro" id="IPR050292">
    <property type="entry name" value="Glutamine_Synthetase"/>
</dbReference>
<dbReference type="PROSITE" id="PS00180">
    <property type="entry name" value="GLNA_1"/>
    <property type="match status" value="1"/>
</dbReference>
<comment type="catalytic activity">
    <reaction evidence="10">
        <text>L-glutamate + NH4(+) + ATP = L-glutamine + ADP + phosphate + H(+)</text>
        <dbReference type="Rhea" id="RHEA:16169"/>
        <dbReference type="ChEBI" id="CHEBI:15378"/>
        <dbReference type="ChEBI" id="CHEBI:28938"/>
        <dbReference type="ChEBI" id="CHEBI:29985"/>
        <dbReference type="ChEBI" id="CHEBI:30616"/>
        <dbReference type="ChEBI" id="CHEBI:43474"/>
        <dbReference type="ChEBI" id="CHEBI:58359"/>
        <dbReference type="ChEBI" id="CHEBI:456216"/>
        <dbReference type="EC" id="6.3.1.2"/>
    </reaction>
</comment>
<feature type="domain" description="GS beta-grasp" evidence="11">
    <location>
        <begin position="26"/>
        <end position="105"/>
    </location>
</feature>
<dbReference type="PANTHER" id="PTHR20852">
    <property type="entry name" value="GLUTAMINE SYNTHETASE"/>
    <property type="match status" value="1"/>
</dbReference>
<keyword evidence="6 10" id="KW-0547">Nucleotide-binding</keyword>
<evidence type="ECO:0000256" key="3">
    <source>
        <dbReference type="ARBA" id="ARBA00012937"/>
    </source>
</evidence>
<dbReference type="PROSITE" id="PS51986">
    <property type="entry name" value="GS_BETA_GRASP"/>
    <property type="match status" value="1"/>
</dbReference>
<dbReference type="GO" id="GO:0004356">
    <property type="term" value="F:glutamine synthetase activity"/>
    <property type="evidence" value="ECO:0007669"/>
    <property type="project" value="UniProtKB-EC"/>
</dbReference>
<evidence type="ECO:0000256" key="10">
    <source>
        <dbReference type="RuleBase" id="RU004356"/>
    </source>
</evidence>
<evidence type="ECO:0000259" key="11">
    <source>
        <dbReference type="PROSITE" id="PS51986"/>
    </source>
</evidence>
<dbReference type="InterPro" id="IPR008146">
    <property type="entry name" value="Gln_synth_cat_dom"/>
</dbReference>
<reference evidence="14" key="1">
    <citation type="journal article" date="2019" name="Nat. Commun.">
        <title>Expansion of phycobilisome linker gene families in mesophilic red algae.</title>
        <authorList>
            <person name="Lee J."/>
            <person name="Kim D."/>
            <person name="Bhattacharya D."/>
            <person name="Yoon H.S."/>
        </authorList>
    </citation>
    <scope>NUCLEOTIDE SEQUENCE [LARGE SCALE GENOMIC DNA]</scope>
    <source>
        <strain evidence="14">CCMP 1328</strain>
    </source>
</reference>
<dbReference type="SUPFAM" id="SSF54368">
    <property type="entry name" value="Glutamine synthetase, N-terminal domain"/>
    <property type="match status" value="1"/>
</dbReference>
<dbReference type="InterPro" id="IPR014746">
    <property type="entry name" value="Gln_synth/guanido_kin_cat_dom"/>
</dbReference>
<dbReference type="EMBL" id="VRMN01000009">
    <property type="protein sequence ID" value="KAA8492514.1"/>
    <property type="molecule type" value="Genomic_DNA"/>
</dbReference>
<dbReference type="GO" id="GO:0006542">
    <property type="term" value="P:glutamine biosynthetic process"/>
    <property type="evidence" value="ECO:0007669"/>
    <property type="project" value="InterPro"/>
</dbReference>
<dbReference type="Gene3D" id="3.10.20.70">
    <property type="entry name" value="Glutamine synthetase, N-terminal domain"/>
    <property type="match status" value="1"/>
</dbReference>
<accession>A0A5J4YPA5</accession>
<keyword evidence="5 10" id="KW-0436">Ligase</keyword>
<sequence length="363" mass="40512">MAEFYKTVTEPFLRDLRDLPIPEGVYVAEYVWLDGGYKLRSKSRTLYKSYAKAEDYPKWNYDGSSCGQAPGEDSEVILYPRACYWDPFRGKPNVLVMCDTYTPQGEPLPTNSRVKCAKVMDEAMAMGLEPWFGIEQEFFMMDKASGKPLGFPKHGQPEPQGPYYCGVGALYMEGRAISDAHYRACLYAGLKISGTNAEVAPGQWEYQIGPTVGMETGDMVWMARYLMERIAEKCDVVINSEPKPVKGDWNGSGAHTNFSTKPMREPGGLEGHIIPALERLSKKHAEHIAAYGAGNEARLTGRHETASYKIFKWGRADRGASCRVGHETMKEGFGYFEDRRPAGSMDPYVVSGMIVSTCCDIPM</sequence>
<evidence type="ECO:0000313" key="14">
    <source>
        <dbReference type="Proteomes" id="UP000324585"/>
    </source>
</evidence>
<evidence type="ECO:0000256" key="5">
    <source>
        <dbReference type="ARBA" id="ARBA00022598"/>
    </source>
</evidence>
<feature type="domain" description="GS catalytic" evidence="12">
    <location>
        <begin position="112"/>
        <end position="363"/>
    </location>
</feature>
<dbReference type="GO" id="GO:0005737">
    <property type="term" value="C:cytoplasm"/>
    <property type="evidence" value="ECO:0007669"/>
    <property type="project" value="UniProtKB-SubCell"/>
</dbReference>
<dbReference type="GO" id="GO:0005524">
    <property type="term" value="F:ATP binding"/>
    <property type="evidence" value="ECO:0007669"/>
    <property type="project" value="UniProtKB-KW"/>
</dbReference>
<evidence type="ECO:0000259" key="12">
    <source>
        <dbReference type="PROSITE" id="PS51987"/>
    </source>
</evidence>
<evidence type="ECO:0000313" key="13">
    <source>
        <dbReference type="EMBL" id="KAA8492514.1"/>
    </source>
</evidence>
<dbReference type="InterPro" id="IPR008147">
    <property type="entry name" value="Gln_synt_N"/>
</dbReference>
<dbReference type="InterPro" id="IPR036651">
    <property type="entry name" value="Gln_synt_N_sf"/>
</dbReference>
<dbReference type="EC" id="6.3.1.2" evidence="3 10"/>
<keyword evidence="14" id="KW-1185">Reference proteome</keyword>
<evidence type="ECO:0000256" key="7">
    <source>
        <dbReference type="ARBA" id="ARBA00022840"/>
    </source>
</evidence>
<dbReference type="AlphaFoldDB" id="A0A5J4YPA5"/>
<evidence type="ECO:0000256" key="4">
    <source>
        <dbReference type="ARBA" id="ARBA00022490"/>
    </source>
</evidence>
<dbReference type="Pfam" id="PF03951">
    <property type="entry name" value="Gln-synt_N"/>
    <property type="match status" value="1"/>
</dbReference>
<dbReference type="PROSITE" id="PS51987">
    <property type="entry name" value="GS_CATALYTIC"/>
    <property type="match status" value="1"/>
</dbReference>
<evidence type="ECO:0000256" key="2">
    <source>
        <dbReference type="ARBA" id="ARBA00009897"/>
    </source>
</evidence>
<dbReference type="FunFam" id="3.30.590.10:FF:000004">
    <property type="entry name" value="Glutamine synthetase"/>
    <property type="match status" value="1"/>
</dbReference>
<dbReference type="OrthoDB" id="1936100at2759"/>
<dbReference type="Proteomes" id="UP000324585">
    <property type="component" value="Unassembled WGS sequence"/>
</dbReference>
<comment type="subcellular location">
    <subcellularLocation>
        <location evidence="1">Cytoplasm</location>
    </subcellularLocation>
</comment>
<gene>
    <name evidence="13" type="ORF">FVE85_8021</name>
</gene>
<dbReference type="PANTHER" id="PTHR20852:SF93">
    <property type="entry name" value="GLUTAMINE SYNTHETASE CYTOSOLIC ISOZYME 1-1"/>
    <property type="match status" value="1"/>
</dbReference>
<dbReference type="InterPro" id="IPR027303">
    <property type="entry name" value="Gln_synth_gly_rich_site"/>
</dbReference>
<comment type="caution">
    <text evidence="13">The sequence shown here is derived from an EMBL/GenBank/DDBJ whole genome shotgun (WGS) entry which is preliminary data.</text>
</comment>
<evidence type="ECO:0000256" key="8">
    <source>
        <dbReference type="PROSITE-ProRule" id="PRU01330"/>
    </source>
</evidence>
<name>A0A5J4YPA5_PORPP</name>
<dbReference type="InterPro" id="IPR027302">
    <property type="entry name" value="Gln_synth_N_conserv_site"/>
</dbReference>
<keyword evidence="7 10" id="KW-0067">ATP-binding</keyword>